<gene>
    <name evidence="1" type="ORF">E5331_17470</name>
</gene>
<proteinExistence type="predicted"/>
<evidence type="ECO:0000313" key="2">
    <source>
        <dbReference type="Proteomes" id="UP000306319"/>
    </source>
</evidence>
<keyword evidence="2" id="KW-1185">Reference proteome</keyword>
<organism evidence="1 2">
    <name type="scientific">Lepagella muris</name>
    <dbReference type="NCBI Taxonomy" id="3032870"/>
    <lineage>
        <taxon>Bacteria</taxon>
        <taxon>Pseudomonadati</taxon>
        <taxon>Bacteroidota</taxon>
        <taxon>Bacteroidia</taxon>
        <taxon>Bacteroidales</taxon>
        <taxon>Muribaculaceae</taxon>
        <taxon>Lepagella</taxon>
    </lineage>
</organism>
<dbReference type="EMBL" id="SRYB01000036">
    <property type="protein sequence ID" value="TGY76813.1"/>
    <property type="molecule type" value="Genomic_DNA"/>
</dbReference>
<protein>
    <submittedName>
        <fullName evidence="1">Uncharacterized protein</fullName>
    </submittedName>
</protein>
<reference evidence="1" key="1">
    <citation type="submission" date="2019-04" db="EMBL/GenBank/DDBJ databases">
        <title>Microbes associate with the intestines of laboratory mice.</title>
        <authorList>
            <person name="Navarre W."/>
            <person name="Wong E."/>
            <person name="Huang K."/>
            <person name="Tropini C."/>
            <person name="Ng K."/>
            <person name="Yu B."/>
        </authorList>
    </citation>
    <scope>NUCLEOTIDE SEQUENCE</scope>
    <source>
        <strain evidence="1">NM04_E33</strain>
    </source>
</reference>
<comment type="caution">
    <text evidence="1">The sequence shown here is derived from an EMBL/GenBank/DDBJ whole genome shotgun (WGS) entry which is preliminary data.</text>
</comment>
<dbReference type="Proteomes" id="UP000306319">
    <property type="component" value="Unassembled WGS sequence"/>
</dbReference>
<accession>A0AC61RBL1</accession>
<name>A0AC61RBL1_9BACT</name>
<sequence length="177" mass="20394">MSQQNLTLAYLNEDDRAYGLAGMMISLASLNAIDRVAEICLDSDGPMVEFSHEFYFQGSPSISPKATWDNLVQNFHITTAMVLSNVMARSVVRLKKDAPEEIMKEIYKEVEKEGHDTCALEDDEIENLYNNALMRTKRLFFNPRLHPAIDEFARIISRRRILSGREIRDELHFLQLI</sequence>
<evidence type="ECO:0000313" key="1">
    <source>
        <dbReference type="EMBL" id="TGY76813.1"/>
    </source>
</evidence>